<dbReference type="InterPro" id="IPR025558">
    <property type="entry name" value="DUF4283"/>
</dbReference>
<sequence length="497" mass="54968">MWAVLSVAHLDKRSTMLLCHSFGKESSVQGEFKGCPSVSFTPEDIQKLSRRFTNALIGTFARRPAYAILKNFLQKLGLQGGFSIGTLSYNQVLINFQFEEDYERVFLRQTWSVGNHLLVVTKWTTDHTEGIDCPVVPVWVSCPKLPIFLHDQRALSIIASAIGRPLKVDESTLRFSRPELARFCVEIDVSKPPHSKIHINLGGKDLFLQLVYENIPHYCSSCSKLGQLRGHCRNQERELKQPVQIRENKGKEITREKWTVITSKRGGSEAVWKRELGPSSSGPGECSKSYEAQQLQDKDTPVLVIPCPAPATSTPTSALLDPTPPQGPEVVADSEGNNMALVLWKPLPIAESKFSPLLQQEEEYESDESDYEDLGIIPMVGLVMPLADVKNKGVTRGSISLSRTFFVLSLCRSFFAFGRQATAAAGERLAGKSPSATIPLSQPLSPVDVPSAAARRPETVTKEPTPSPIVAWGTTVVVSLFPSDFWFARTIFGKEQL</sequence>
<evidence type="ECO:0000313" key="3">
    <source>
        <dbReference type="EMBL" id="VFQ62973.1"/>
    </source>
</evidence>
<proteinExistence type="predicted"/>
<dbReference type="PANTHER" id="PTHR31286:SF180">
    <property type="entry name" value="OS10G0362600 PROTEIN"/>
    <property type="match status" value="1"/>
</dbReference>
<name>A0A484KB40_9ASTE</name>
<protein>
    <recommendedName>
        <fullName evidence="2">DUF4283 domain-containing protein</fullName>
    </recommendedName>
</protein>
<evidence type="ECO:0000313" key="4">
    <source>
        <dbReference type="Proteomes" id="UP000595140"/>
    </source>
</evidence>
<evidence type="ECO:0000256" key="1">
    <source>
        <dbReference type="SAM" id="MobiDB-lite"/>
    </source>
</evidence>
<accession>A0A484KB40</accession>
<dbReference type="OrthoDB" id="1399756at2759"/>
<dbReference type="InterPro" id="IPR040256">
    <property type="entry name" value="At4g02000-like"/>
</dbReference>
<dbReference type="AlphaFoldDB" id="A0A484KB40"/>
<organism evidence="3 4">
    <name type="scientific">Cuscuta campestris</name>
    <dbReference type="NCBI Taxonomy" id="132261"/>
    <lineage>
        <taxon>Eukaryota</taxon>
        <taxon>Viridiplantae</taxon>
        <taxon>Streptophyta</taxon>
        <taxon>Embryophyta</taxon>
        <taxon>Tracheophyta</taxon>
        <taxon>Spermatophyta</taxon>
        <taxon>Magnoliopsida</taxon>
        <taxon>eudicotyledons</taxon>
        <taxon>Gunneridae</taxon>
        <taxon>Pentapetalae</taxon>
        <taxon>asterids</taxon>
        <taxon>lamiids</taxon>
        <taxon>Solanales</taxon>
        <taxon>Convolvulaceae</taxon>
        <taxon>Cuscuteae</taxon>
        <taxon>Cuscuta</taxon>
        <taxon>Cuscuta subgen. Grammica</taxon>
        <taxon>Cuscuta sect. Cleistogrammica</taxon>
    </lineage>
</organism>
<dbReference type="Pfam" id="PF14111">
    <property type="entry name" value="DUF4283"/>
    <property type="match status" value="1"/>
</dbReference>
<gene>
    <name evidence="3" type="ORF">CCAM_LOCUS4749</name>
</gene>
<feature type="domain" description="DUF4283" evidence="2">
    <location>
        <begin position="52"/>
        <end position="126"/>
    </location>
</feature>
<dbReference type="EMBL" id="OOIL02000252">
    <property type="protein sequence ID" value="VFQ62973.1"/>
    <property type="molecule type" value="Genomic_DNA"/>
</dbReference>
<feature type="region of interest" description="Disordered" evidence="1">
    <location>
        <begin position="273"/>
        <end position="294"/>
    </location>
</feature>
<reference evidence="3 4" key="1">
    <citation type="submission" date="2018-04" db="EMBL/GenBank/DDBJ databases">
        <authorList>
            <person name="Vogel A."/>
        </authorList>
    </citation>
    <scope>NUCLEOTIDE SEQUENCE [LARGE SCALE GENOMIC DNA]</scope>
</reference>
<evidence type="ECO:0000259" key="2">
    <source>
        <dbReference type="Pfam" id="PF14111"/>
    </source>
</evidence>
<dbReference type="Proteomes" id="UP000595140">
    <property type="component" value="Unassembled WGS sequence"/>
</dbReference>
<dbReference type="PANTHER" id="PTHR31286">
    <property type="entry name" value="GLYCINE-RICH CELL WALL STRUCTURAL PROTEIN 1.8-LIKE"/>
    <property type="match status" value="1"/>
</dbReference>
<keyword evidence="4" id="KW-1185">Reference proteome</keyword>
<feature type="region of interest" description="Disordered" evidence="1">
    <location>
        <begin position="442"/>
        <end position="465"/>
    </location>
</feature>